<evidence type="ECO:0000256" key="4">
    <source>
        <dbReference type="ARBA" id="ARBA00023049"/>
    </source>
</evidence>
<name>N1UWG9_9MICC</name>
<dbReference type="EMBL" id="ANPE02000103">
    <property type="protein sequence ID" value="EMY34731.1"/>
    <property type="molecule type" value="Genomic_DNA"/>
</dbReference>
<feature type="domain" description="Peptidase M4 C-terminal" evidence="5">
    <location>
        <begin position="1"/>
        <end position="159"/>
    </location>
</feature>
<gene>
    <name evidence="6" type="ORF">D477_008183</name>
</gene>
<dbReference type="GO" id="GO:0004222">
    <property type="term" value="F:metalloendopeptidase activity"/>
    <property type="evidence" value="ECO:0007669"/>
    <property type="project" value="InterPro"/>
</dbReference>
<dbReference type="SUPFAM" id="SSF55486">
    <property type="entry name" value="Metalloproteases ('zincins'), catalytic domain"/>
    <property type="match status" value="1"/>
</dbReference>
<evidence type="ECO:0000256" key="3">
    <source>
        <dbReference type="ARBA" id="ARBA00022833"/>
    </source>
</evidence>
<dbReference type="GO" id="GO:0006508">
    <property type="term" value="P:proteolysis"/>
    <property type="evidence" value="ECO:0007669"/>
    <property type="project" value="UniProtKB-KW"/>
</dbReference>
<dbReference type="PANTHER" id="PTHR43579">
    <property type="match status" value="1"/>
</dbReference>
<reference evidence="6 7" key="1">
    <citation type="journal article" date="2013" name="Genome Announc.">
        <title>Draft Genome Sequence of Arthrobacter crystallopoietes Strain BAB-32, Revealing Genes for Bioremediation.</title>
        <authorList>
            <person name="Joshi M.N."/>
            <person name="Pandit A.S."/>
            <person name="Sharma A."/>
            <person name="Pandya R.V."/>
            <person name="Desai S.M."/>
            <person name="Saxena A.K."/>
            <person name="Bagatharia S.B."/>
        </authorList>
    </citation>
    <scope>NUCLEOTIDE SEQUENCE [LARGE SCALE GENOMIC DNA]</scope>
    <source>
        <strain evidence="6 7">BAB-32</strain>
    </source>
</reference>
<dbReference type="Proteomes" id="UP000010729">
    <property type="component" value="Unassembled WGS sequence"/>
</dbReference>
<dbReference type="Gene3D" id="1.10.390.10">
    <property type="entry name" value="Neutral Protease Domain 2"/>
    <property type="match status" value="1"/>
</dbReference>
<evidence type="ECO:0000313" key="6">
    <source>
        <dbReference type="EMBL" id="EMY34731.1"/>
    </source>
</evidence>
<accession>N1UWG9</accession>
<dbReference type="InterPro" id="IPR027268">
    <property type="entry name" value="Peptidase_M4/M1_CTD_sf"/>
</dbReference>
<evidence type="ECO:0000256" key="1">
    <source>
        <dbReference type="ARBA" id="ARBA00022670"/>
    </source>
</evidence>
<evidence type="ECO:0000259" key="5">
    <source>
        <dbReference type="Pfam" id="PF02868"/>
    </source>
</evidence>
<dbReference type="InterPro" id="IPR001570">
    <property type="entry name" value="Peptidase_M4_C_domain"/>
</dbReference>
<dbReference type="AlphaFoldDB" id="N1UWG9"/>
<proteinExistence type="predicted"/>
<protein>
    <submittedName>
        <fullName evidence="6">Metalloprotease</fullName>
    </submittedName>
</protein>
<dbReference type="Pfam" id="PF02868">
    <property type="entry name" value="Peptidase_M4_C"/>
    <property type="match status" value="1"/>
</dbReference>
<evidence type="ECO:0000256" key="2">
    <source>
        <dbReference type="ARBA" id="ARBA00022801"/>
    </source>
</evidence>
<dbReference type="MEROPS" id="M04.025"/>
<comment type="caution">
    <text evidence="6">The sequence shown here is derived from an EMBL/GenBank/DDBJ whole genome shotgun (WGS) entry which is preliminary data.</text>
</comment>
<dbReference type="PANTHER" id="PTHR43579:SF1">
    <property type="entry name" value="NEUTRAL METALLOPROTEINASE"/>
    <property type="match status" value="1"/>
</dbReference>
<sequence length="161" mass="17239">MNESVSDVFAALVEQFHLGQTAEEAGWLIGEGLFTDQVEGTALRSLKAPGTAYNDDVLGRDPQPATMDGYVDTRDDNGGVHLNSGIPNHAFYLLAVQLGGYAWERAGRIWYDAITGSHVHTDTDFAGFAAATASAAESRYGKESEELKAVTAAWTEVGVLE</sequence>
<keyword evidence="2" id="KW-0378">Hydrolase</keyword>
<keyword evidence="3" id="KW-0862">Zinc</keyword>
<keyword evidence="4 6" id="KW-0482">Metalloprotease</keyword>
<dbReference type="InterPro" id="IPR052759">
    <property type="entry name" value="Metalloprotease_M4"/>
</dbReference>
<keyword evidence="7" id="KW-1185">Reference proteome</keyword>
<keyword evidence="1 6" id="KW-0645">Protease</keyword>
<evidence type="ECO:0000313" key="7">
    <source>
        <dbReference type="Proteomes" id="UP000010729"/>
    </source>
</evidence>
<organism evidence="6 7">
    <name type="scientific">Arthrobacter crystallopoietes BAB-32</name>
    <dbReference type="NCBI Taxonomy" id="1246476"/>
    <lineage>
        <taxon>Bacteria</taxon>
        <taxon>Bacillati</taxon>
        <taxon>Actinomycetota</taxon>
        <taxon>Actinomycetes</taxon>
        <taxon>Micrococcales</taxon>
        <taxon>Micrococcaceae</taxon>
        <taxon>Crystallibacter</taxon>
    </lineage>
</organism>